<feature type="region of interest" description="Disordered" evidence="1">
    <location>
        <begin position="40"/>
        <end position="70"/>
    </location>
</feature>
<sequence length="125" mass="13358">MGREGENLPLARASRPSVADALQGVECHAWRITRAVDCRSGTKGQPPLVFPGAGWPPGEGSGANGLTPRPRRFDQVCHVAHLSREDRHPIGPRRRYGGLVGAESERSGACRVAPGFTLILDVSVL</sequence>
<dbReference type="AlphaFoldDB" id="A0A2A2K133"/>
<reference evidence="2 3" key="1">
    <citation type="journal article" date="2017" name="Curr. Biol.">
        <title>Genome architecture and evolution of a unichromosomal asexual nematode.</title>
        <authorList>
            <person name="Fradin H."/>
            <person name="Zegar C."/>
            <person name="Gutwein M."/>
            <person name="Lucas J."/>
            <person name="Kovtun M."/>
            <person name="Corcoran D."/>
            <person name="Baugh L.R."/>
            <person name="Kiontke K."/>
            <person name="Gunsalus K."/>
            <person name="Fitch D.H."/>
            <person name="Piano F."/>
        </authorList>
    </citation>
    <scope>NUCLEOTIDE SEQUENCE [LARGE SCALE GENOMIC DNA]</scope>
    <source>
        <strain evidence="2">PF1309</strain>
    </source>
</reference>
<evidence type="ECO:0000313" key="3">
    <source>
        <dbReference type="Proteomes" id="UP000218231"/>
    </source>
</evidence>
<comment type="caution">
    <text evidence="2">The sequence shown here is derived from an EMBL/GenBank/DDBJ whole genome shotgun (WGS) entry which is preliminary data.</text>
</comment>
<name>A0A2A2K133_9BILA</name>
<dbReference type="Proteomes" id="UP000218231">
    <property type="component" value="Unassembled WGS sequence"/>
</dbReference>
<gene>
    <name evidence="2" type="ORF">WR25_05830</name>
</gene>
<evidence type="ECO:0000313" key="2">
    <source>
        <dbReference type="EMBL" id="PAV67499.1"/>
    </source>
</evidence>
<organism evidence="2 3">
    <name type="scientific">Diploscapter pachys</name>
    <dbReference type="NCBI Taxonomy" id="2018661"/>
    <lineage>
        <taxon>Eukaryota</taxon>
        <taxon>Metazoa</taxon>
        <taxon>Ecdysozoa</taxon>
        <taxon>Nematoda</taxon>
        <taxon>Chromadorea</taxon>
        <taxon>Rhabditida</taxon>
        <taxon>Rhabditina</taxon>
        <taxon>Rhabditomorpha</taxon>
        <taxon>Rhabditoidea</taxon>
        <taxon>Rhabditidae</taxon>
        <taxon>Diploscapter</taxon>
    </lineage>
</organism>
<protein>
    <submittedName>
        <fullName evidence="2">Uncharacterized protein</fullName>
    </submittedName>
</protein>
<evidence type="ECO:0000256" key="1">
    <source>
        <dbReference type="SAM" id="MobiDB-lite"/>
    </source>
</evidence>
<keyword evidence="3" id="KW-1185">Reference proteome</keyword>
<proteinExistence type="predicted"/>
<dbReference type="EMBL" id="LIAE01009914">
    <property type="protein sequence ID" value="PAV67499.1"/>
    <property type="molecule type" value="Genomic_DNA"/>
</dbReference>
<accession>A0A2A2K133</accession>